<accession>A0A7L9WNW5</accession>
<feature type="chain" id="PRO_5032563910" evidence="1">
    <location>
        <begin position="23"/>
        <end position="246"/>
    </location>
</feature>
<evidence type="ECO:0000313" key="2">
    <source>
        <dbReference type="EMBL" id="QOL81208.1"/>
    </source>
</evidence>
<reference evidence="2 3" key="1">
    <citation type="submission" date="2019-10" db="EMBL/GenBank/DDBJ databases">
        <title>Pseudopuniceibacterium sp. HQ09 islated from Antarctica.</title>
        <authorList>
            <person name="Liao L."/>
            <person name="Su S."/>
            <person name="Chen B."/>
            <person name="Yu Y."/>
        </authorList>
    </citation>
    <scope>NUCLEOTIDE SEQUENCE [LARGE SCALE GENOMIC DNA]</scope>
    <source>
        <strain evidence="2 3">HQ09</strain>
    </source>
</reference>
<dbReference type="InterPro" id="IPR036465">
    <property type="entry name" value="vWFA_dom_sf"/>
</dbReference>
<gene>
    <name evidence="2" type="ORF">F3W81_10525</name>
</gene>
<evidence type="ECO:0000313" key="3">
    <source>
        <dbReference type="Proteomes" id="UP000594118"/>
    </source>
</evidence>
<dbReference type="Pfam" id="PF06707">
    <property type="entry name" value="DUF1194"/>
    <property type="match status" value="1"/>
</dbReference>
<dbReference type="Proteomes" id="UP000594118">
    <property type="component" value="Chromosome"/>
</dbReference>
<sequence>MLRMRRVVMAALLALLPLGAQAEACRQALALGLDVSGSVDDTEYRLQLDGLAAALDNPQVREALMQMPDAPVRLMVFEWSGPDNQRVLAPWTVISGDEALSALQQKLRRVARVQMDPSTAIGAAMRFGAASLAAQGTCWRQVLDVSGDGIHNTGPHPREVDMGPLTVNGLVIGEADRGAGGIAQLMAYYRAYVLRGPDAFAEAAIGFRDFEAAMVRKLLKELEFPSVSQGRPLGDAVREAQIRAAE</sequence>
<protein>
    <submittedName>
        <fullName evidence="2">DUF1194 domain-containing protein</fullName>
    </submittedName>
</protein>
<organism evidence="2 3">
    <name type="scientific">Pseudooceanicola spongiae</name>
    <dbReference type="NCBI Taxonomy" id="2613965"/>
    <lineage>
        <taxon>Bacteria</taxon>
        <taxon>Pseudomonadati</taxon>
        <taxon>Pseudomonadota</taxon>
        <taxon>Alphaproteobacteria</taxon>
        <taxon>Rhodobacterales</taxon>
        <taxon>Paracoccaceae</taxon>
        <taxon>Pseudooceanicola</taxon>
    </lineage>
</organism>
<keyword evidence="1" id="KW-0732">Signal</keyword>
<name>A0A7L9WNW5_9RHOB</name>
<dbReference type="SUPFAM" id="SSF53300">
    <property type="entry name" value="vWA-like"/>
    <property type="match status" value="1"/>
</dbReference>
<dbReference type="InterPro" id="IPR010607">
    <property type="entry name" value="DUF1194"/>
</dbReference>
<feature type="signal peptide" evidence="1">
    <location>
        <begin position="1"/>
        <end position="22"/>
    </location>
</feature>
<dbReference type="AlphaFoldDB" id="A0A7L9WNW5"/>
<proteinExistence type="predicted"/>
<dbReference type="EMBL" id="CP045201">
    <property type="protein sequence ID" value="QOL81208.1"/>
    <property type="molecule type" value="Genomic_DNA"/>
</dbReference>
<dbReference type="KEGG" id="pshq:F3W81_10525"/>
<evidence type="ECO:0000256" key="1">
    <source>
        <dbReference type="SAM" id="SignalP"/>
    </source>
</evidence>
<dbReference type="Gene3D" id="3.40.50.410">
    <property type="entry name" value="von Willebrand factor, type A domain"/>
    <property type="match status" value="1"/>
</dbReference>
<keyword evidence="3" id="KW-1185">Reference proteome</keyword>